<feature type="region of interest" description="Disordered" evidence="1">
    <location>
        <begin position="1"/>
        <end position="47"/>
    </location>
</feature>
<gene>
    <name evidence="4" type="ordered locus">STAUR_7614</name>
</gene>
<accession>E3FIM2</accession>
<feature type="domain" description="PEGA" evidence="3">
    <location>
        <begin position="129"/>
        <end position="198"/>
    </location>
</feature>
<keyword evidence="2" id="KW-1133">Transmembrane helix</keyword>
<dbReference type="Proteomes" id="UP000001351">
    <property type="component" value="Chromosome"/>
</dbReference>
<dbReference type="eggNOG" id="ENOG5030UMB">
    <property type="taxonomic scope" value="Bacteria"/>
</dbReference>
<keyword evidence="5" id="KW-1185">Reference proteome</keyword>
<feature type="compositionally biased region" description="Basic and acidic residues" evidence="1">
    <location>
        <begin position="1"/>
        <end position="11"/>
    </location>
</feature>
<proteinExistence type="predicted"/>
<keyword evidence="2" id="KW-0472">Membrane</keyword>
<evidence type="ECO:0000313" key="5">
    <source>
        <dbReference type="Proteomes" id="UP000001351"/>
    </source>
</evidence>
<feature type="compositionally biased region" description="Low complexity" evidence="1">
    <location>
        <begin position="24"/>
        <end position="35"/>
    </location>
</feature>
<protein>
    <recommendedName>
        <fullName evidence="3">PEGA domain-containing protein</fullName>
    </recommendedName>
</protein>
<feature type="transmembrane region" description="Helical" evidence="2">
    <location>
        <begin position="61"/>
        <end position="79"/>
    </location>
</feature>
<dbReference type="EMBL" id="CP002271">
    <property type="protein sequence ID" value="ADO75369.1"/>
    <property type="molecule type" value="Genomic_DNA"/>
</dbReference>
<name>E3FIM2_STIAD</name>
<reference evidence="4 5" key="1">
    <citation type="journal article" date="2011" name="Mol. Biol. Evol.">
        <title>Comparative genomic analysis of fruiting body formation in Myxococcales.</title>
        <authorList>
            <person name="Huntley S."/>
            <person name="Hamann N."/>
            <person name="Wegener-Feldbrugge S."/>
            <person name="Treuner-Lange A."/>
            <person name="Kube M."/>
            <person name="Reinhardt R."/>
            <person name="Klages S."/>
            <person name="Muller R."/>
            <person name="Ronning C.M."/>
            <person name="Nierman W.C."/>
            <person name="Sogaard-Andersen L."/>
        </authorList>
    </citation>
    <scope>NUCLEOTIDE SEQUENCE [LARGE SCALE GENOMIC DNA]</scope>
    <source>
        <strain evidence="4 5">DW4/3-1</strain>
    </source>
</reference>
<feature type="compositionally biased region" description="Polar residues" evidence="1">
    <location>
        <begin position="12"/>
        <end position="21"/>
    </location>
</feature>
<dbReference type="InterPro" id="IPR013229">
    <property type="entry name" value="PEGA"/>
</dbReference>
<dbReference type="KEGG" id="sur:STAUR_7614"/>
<dbReference type="Pfam" id="PF08308">
    <property type="entry name" value="PEGA"/>
    <property type="match status" value="1"/>
</dbReference>
<evidence type="ECO:0000256" key="2">
    <source>
        <dbReference type="SAM" id="Phobius"/>
    </source>
</evidence>
<dbReference type="HOGENOM" id="CLU_1325679_0_0_7"/>
<dbReference type="AlphaFoldDB" id="E3FIM2"/>
<evidence type="ECO:0000259" key="3">
    <source>
        <dbReference type="Pfam" id="PF08308"/>
    </source>
</evidence>
<organism evidence="4 5">
    <name type="scientific">Stigmatella aurantiaca (strain DW4/3-1)</name>
    <dbReference type="NCBI Taxonomy" id="378806"/>
    <lineage>
        <taxon>Bacteria</taxon>
        <taxon>Pseudomonadati</taxon>
        <taxon>Myxococcota</taxon>
        <taxon>Myxococcia</taxon>
        <taxon>Myxococcales</taxon>
        <taxon>Cystobacterineae</taxon>
        <taxon>Archangiaceae</taxon>
        <taxon>Stigmatella</taxon>
    </lineage>
</organism>
<evidence type="ECO:0000313" key="4">
    <source>
        <dbReference type="EMBL" id="ADO75369.1"/>
    </source>
</evidence>
<evidence type="ECO:0000256" key="1">
    <source>
        <dbReference type="SAM" id="MobiDB-lite"/>
    </source>
</evidence>
<keyword evidence="2" id="KW-0812">Transmembrane</keyword>
<sequence length="207" mass="21603">MRRDQEMEHVQSRTTAASWNAPTGVARPGAPDAPAGRGGTGGTLLSSTEAGRGKVAATLRMASAAFGLMASVLFVLPGLTGTFRVPPPEAAPPAQQNLKVLTPTFDAPTSAEGLDGTVTEQTSSFDGASVLVVYSQPGGVAVEVDGSDQGETPVSLTLDCLPGKPIRVEFFKRGYERVQHTAFCRPDTMIKLFASMRKVAKAPSGKK</sequence>